<keyword evidence="2" id="KW-1185">Reference proteome</keyword>
<dbReference type="AlphaFoldDB" id="A0A0P1B215"/>
<reference evidence="2" key="1">
    <citation type="submission" date="2014-09" db="EMBL/GenBank/DDBJ databases">
        <authorList>
            <person name="Sharma Rahul"/>
            <person name="Thines Marco"/>
        </authorList>
    </citation>
    <scope>NUCLEOTIDE SEQUENCE [LARGE SCALE GENOMIC DNA]</scope>
</reference>
<dbReference type="EMBL" id="CCYD01002589">
    <property type="protein sequence ID" value="CEG47469.1"/>
    <property type="molecule type" value="Genomic_DNA"/>
</dbReference>
<dbReference type="GeneID" id="59052841"/>
<organism evidence="1 2">
    <name type="scientific">Plasmopara halstedii</name>
    <name type="common">Downy mildew of sunflower</name>
    <dbReference type="NCBI Taxonomy" id="4781"/>
    <lineage>
        <taxon>Eukaryota</taxon>
        <taxon>Sar</taxon>
        <taxon>Stramenopiles</taxon>
        <taxon>Oomycota</taxon>
        <taxon>Peronosporomycetes</taxon>
        <taxon>Peronosporales</taxon>
        <taxon>Peronosporaceae</taxon>
        <taxon>Plasmopara</taxon>
    </lineage>
</organism>
<proteinExistence type="predicted"/>
<dbReference type="RefSeq" id="XP_036263413.1">
    <property type="nucleotide sequence ID" value="XM_036407161.1"/>
</dbReference>
<evidence type="ECO:0000313" key="1">
    <source>
        <dbReference type="EMBL" id="CEG47469.1"/>
    </source>
</evidence>
<sequence>MYPIAIHTWASCLMSHFPDVAGASQSEEDRVAFAQKTPGGKPNAFEKGATIHCDTYVLDSMYTF</sequence>
<evidence type="ECO:0000313" key="2">
    <source>
        <dbReference type="Proteomes" id="UP000054928"/>
    </source>
</evidence>
<name>A0A0P1B215_PLAHL</name>
<protein>
    <submittedName>
        <fullName evidence="1">Uncharacterized protein</fullName>
    </submittedName>
</protein>
<dbReference type="Proteomes" id="UP000054928">
    <property type="component" value="Unassembled WGS sequence"/>
</dbReference>
<accession>A0A0P1B215</accession>